<evidence type="ECO:0000256" key="1">
    <source>
        <dbReference type="ARBA" id="ARBA00004370"/>
    </source>
</evidence>
<comment type="caution">
    <text evidence="7">The sequence shown here is derived from an EMBL/GenBank/DDBJ whole genome shotgun (WGS) entry which is preliminary data.</text>
</comment>
<dbReference type="PANTHER" id="PTHR44755:SF8">
    <property type="entry name" value="RECEPTOR LIGAND BINDING REGION DOMAIN-CONTAINING PROTEIN"/>
    <property type="match status" value="1"/>
</dbReference>
<evidence type="ECO:0000313" key="7">
    <source>
        <dbReference type="EMBL" id="CAH3044193.1"/>
    </source>
</evidence>
<keyword evidence="2" id="KW-0812">Transmembrane</keyword>
<evidence type="ECO:0000313" key="8">
    <source>
        <dbReference type="Proteomes" id="UP001159405"/>
    </source>
</evidence>
<feature type="chain" id="PRO_5047042004" description="Receptor ligand binding region domain-containing protein" evidence="5">
    <location>
        <begin position="24"/>
        <end position="142"/>
    </location>
</feature>
<dbReference type="InterPro" id="IPR028082">
    <property type="entry name" value="Peripla_BP_I"/>
</dbReference>
<organism evidence="7 8">
    <name type="scientific">Porites lobata</name>
    <dbReference type="NCBI Taxonomy" id="104759"/>
    <lineage>
        <taxon>Eukaryota</taxon>
        <taxon>Metazoa</taxon>
        <taxon>Cnidaria</taxon>
        <taxon>Anthozoa</taxon>
        <taxon>Hexacorallia</taxon>
        <taxon>Scleractinia</taxon>
        <taxon>Fungiina</taxon>
        <taxon>Poritidae</taxon>
        <taxon>Porites</taxon>
    </lineage>
</organism>
<keyword evidence="5" id="KW-0732">Signal</keyword>
<evidence type="ECO:0000256" key="4">
    <source>
        <dbReference type="ARBA" id="ARBA00023136"/>
    </source>
</evidence>
<protein>
    <recommendedName>
        <fullName evidence="6">Receptor ligand binding region domain-containing protein</fullName>
    </recommendedName>
</protein>
<name>A0ABN8N8T0_9CNID</name>
<comment type="subcellular location">
    <subcellularLocation>
        <location evidence="1">Membrane</location>
    </subcellularLocation>
</comment>
<dbReference type="Pfam" id="PF01094">
    <property type="entry name" value="ANF_receptor"/>
    <property type="match status" value="1"/>
</dbReference>
<evidence type="ECO:0000259" key="6">
    <source>
        <dbReference type="Pfam" id="PF01094"/>
    </source>
</evidence>
<feature type="domain" description="Receptor ligand binding region" evidence="6">
    <location>
        <begin position="50"/>
        <end position="128"/>
    </location>
</feature>
<feature type="signal peptide" evidence="5">
    <location>
        <begin position="1"/>
        <end position="23"/>
    </location>
</feature>
<reference evidence="7 8" key="1">
    <citation type="submission" date="2022-05" db="EMBL/GenBank/DDBJ databases">
        <authorList>
            <consortium name="Genoscope - CEA"/>
            <person name="William W."/>
        </authorList>
    </citation>
    <scope>NUCLEOTIDE SEQUENCE [LARGE SCALE GENOMIC DNA]</scope>
</reference>
<evidence type="ECO:0000256" key="5">
    <source>
        <dbReference type="SAM" id="SignalP"/>
    </source>
</evidence>
<dbReference type="SUPFAM" id="SSF53822">
    <property type="entry name" value="Periplasmic binding protein-like I"/>
    <property type="match status" value="1"/>
</dbReference>
<accession>A0ABN8N8T0</accession>
<dbReference type="InterPro" id="IPR052612">
    <property type="entry name" value="ANP_Clearance_Receptor"/>
</dbReference>
<evidence type="ECO:0000256" key="3">
    <source>
        <dbReference type="ARBA" id="ARBA00022989"/>
    </source>
</evidence>
<proteinExistence type="predicted"/>
<dbReference type="InterPro" id="IPR001828">
    <property type="entry name" value="ANF_lig-bd_rcpt"/>
</dbReference>
<dbReference type="Gene3D" id="3.40.50.2300">
    <property type="match status" value="1"/>
</dbReference>
<dbReference type="PANTHER" id="PTHR44755">
    <property type="entry name" value="NATRIURETIC PEPTIDE RECEPTOR 3-RELATED"/>
    <property type="match status" value="1"/>
</dbReference>
<keyword evidence="8" id="KW-1185">Reference proteome</keyword>
<dbReference type="EMBL" id="CALNXK010000012">
    <property type="protein sequence ID" value="CAH3044193.1"/>
    <property type="molecule type" value="Genomic_DNA"/>
</dbReference>
<keyword evidence="4" id="KW-0472">Membrane</keyword>
<evidence type="ECO:0000256" key="2">
    <source>
        <dbReference type="ARBA" id="ARBA00022692"/>
    </source>
</evidence>
<keyword evidence="3" id="KW-1133">Transmembrane helix</keyword>
<dbReference type="Proteomes" id="UP001159405">
    <property type="component" value="Unassembled WGS sequence"/>
</dbReference>
<sequence>MTDFHILLLPILLLKTFMTYTTGRNFTVGLLIPYTTPVTSSADLFGIRYAPASLLALENINNSTHLLPGHHLSLVWNDTKCDRNLALKALIYQIYEKRVDAVIGPACHCEVGARLANVENIPMISYVSGVIQIFYCTGFPAK</sequence>
<gene>
    <name evidence="7" type="ORF">PLOB_00004622</name>
</gene>